<dbReference type="Gene3D" id="2.40.50.1070">
    <property type="match status" value="1"/>
</dbReference>
<reference evidence="7" key="1">
    <citation type="submission" date="2023-07" db="EMBL/GenBank/DDBJ databases">
        <title>Genomic Encyclopedia of Type Strains, Phase IV (KMG-IV): sequencing the most valuable type-strain genomes for metagenomic binning, comparative biology and taxonomic classification.</title>
        <authorList>
            <person name="Goeker M."/>
        </authorList>
    </citation>
    <scope>NUCLEOTIDE SEQUENCE</scope>
    <source>
        <strain evidence="7">DSM 26174</strain>
    </source>
</reference>
<proteinExistence type="inferred from homology"/>
<evidence type="ECO:0000256" key="3">
    <source>
        <dbReference type="ARBA" id="ARBA00022691"/>
    </source>
</evidence>
<dbReference type="CDD" id="cd02440">
    <property type="entry name" value="AdoMet_MTases"/>
    <property type="match status" value="1"/>
</dbReference>
<name>A0AAE3XMT5_9BACT</name>
<dbReference type="Pfam" id="PF05958">
    <property type="entry name" value="tRNA_U5-meth_tr"/>
    <property type="match status" value="1"/>
</dbReference>
<evidence type="ECO:0000256" key="1">
    <source>
        <dbReference type="ARBA" id="ARBA00022603"/>
    </source>
</evidence>
<dbReference type="PROSITE" id="PS01230">
    <property type="entry name" value="TRMA_1"/>
    <property type="match status" value="1"/>
</dbReference>
<dbReference type="PROSITE" id="PS01231">
    <property type="entry name" value="TRMA_2"/>
    <property type="match status" value="1"/>
</dbReference>
<dbReference type="PANTHER" id="PTHR11061:SF30">
    <property type="entry name" value="TRNA (URACIL(54)-C(5))-METHYLTRANSFERASE"/>
    <property type="match status" value="1"/>
</dbReference>
<feature type="active site" evidence="5">
    <location>
        <position position="425"/>
    </location>
</feature>
<feature type="active site" description="Nucleophile" evidence="4">
    <location>
        <position position="425"/>
    </location>
</feature>
<dbReference type="Pfam" id="PF01938">
    <property type="entry name" value="TRAM"/>
    <property type="match status" value="1"/>
</dbReference>
<evidence type="ECO:0000256" key="2">
    <source>
        <dbReference type="ARBA" id="ARBA00022679"/>
    </source>
</evidence>
<feature type="binding site" evidence="4">
    <location>
        <position position="328"/>
    </location>
    <ligand>
        <name>S-adenosyl-L-methionine</name>
        <dbReference type="ChEBI" id="CHEBI:59789"/>
    </ligand>
</feature>
<keyword evidence="3 4" id="KW-0949">S-adenosyl-L-methionine</keyword>
<dbReference type="NCBIfam" id="TIGR00479">
    <property type="entry name" value="rumA"/>
    <property type="match status" value="1"/>
</dbReference>
<feature type="domain" description="TRAM" evidence="6">
    <location>
        <begin position="3"/>
        <end position="62"/>
    </location>
</feature>
<dbReference type="PROSITE" id="PS50926">
    <property type="entry name" value="TRAM"/>
    <property type="match status" value="1"/>
</dbReference>
<dbReference type="EMBL" id="JAVDQD010000002">
    <property type="protein sequence ID" value="MDR6238853.1"/>
    <property type="molecule type" value="Genomic_DNA"/>
</dbReference>
<dbReference type="InterPro" id="IPR010280">
    <property type="entry name" value="U5_MeTrfase_fam"/>
</dbReference>
<keyword evidence="1 4" id="KW-0489">Methyltransferase</keyword>
<feature type="binding site" evidence="4">
    <location>
        <position position="349"/>
    </location>
    <ligand>
        <name>S-adenosyl-L-methionine</name>
        <dbReference type="ChEBI" id="CHEBI:59789"/>
    </ligand>
</feature>
<keyword evidence="8" id="KW-1185">Reference proteome</keyword>
<feature type="binding site" evidence="4">
    <location>
        <position position="398"/>
    </location>
    <ligand>
        <name>S-adenosyl-L-methionine</name>
        <dbReference type="ChEBI" id="CHEBI:59789"/>
    </ligand>
</feature>
<gene>
    <name evidence="7" type="ORF">HNQ88_001890</name>
</gene>
<dbReference type="SUPFAM" id="SSF53335">
    <property type="entry name" value="S-adenosyl-L-methionine-dependent methyltransferases"/>
    <property type="match status" value="1"/>
</dbReference>
<dbReference type="InterPro" id="IPR030391">
    <property type="entry name" value="MeTrfase_TrmA_CS"/>
</dbReference>
<dbReference type="InterPro" id="IPR002792">
    <property type="entry name" value="TRAM_dom"/>
</dbReference>
<dbReference type="Gene3D" id="3.40.50.150">
    <property type="entry name" value="Vaccinia Virus protein VP39"/>
    <property type="match status" value="1"/>
</dbReference>
<organism evidence="7 8">
    <name type="scientific">Aureibacter tunicatorum</name>
    <dbReference type="NCBI Taxonomy" id="866807"/>
    <lineage>
        <taxon>Bacteria</taxon>
        <taxon>Pseudomonadati</taxon>
        <taxon>Bacteroidota</taxon>
        <taxon>Cytophagia</taxon>
        <taxon>Cytophagales</taxon>
        <taxon>Persicobacteraceae</taxon>
        <taxon>Aureibacter</taxon>
    </lineage>
</organism>
<comment type="caution">
    <text evidence="7">The sequence shown here is derived from an EMBL/GenBank/DDBJ whole genome shotgun (WGS) entry which is preliminary data.</text>
</comment>
<dbReference type="FunFam" id="3.40.50.150:FF:000009">
    <property type="entry name" value="23S rRNA (Uracil(1939)-C(5))-methyltransferase RlmD"/>
    <property type="match status" value="1"/>
</dbReference>
<dbReference type="GO" id="GO:0070041">
    <property type="term" value="F:rRNA (uridine-C5-)-methyltransferase activity"/>
    <property type="evidence" value="ECO:0007669"/>
    <property type="project" value="TreeGrafter"/>
</dbReference>
<evidence type="ECO:0000313" key="8">
    <source>
        <dbReference type="Proteomes" id="UP001185092"/>
    </source>
</evidence>
<evidence type="ECO:0000259" key="6">
    <source>
        <dbReference type="PROSITE" id="PS50926"/>
    </source>
</evidence>
<dbReference type="PANTHER" id="PTHR11061">
    <property type="entry name" value="RNA M5U METHYLTRANSFERASE"/>
    <property type="match status" value="1"/>
</dbReference>
<protein>
    <submittedName>
        <fullName evidence="7">23S rRNA (Uracil1939-C5)-methyltransferase</fullName>
        <ecNumber evidence="7">2.1.1.190</ecNumber>
    </submittedName>
</protein>
<dbReference type="SUPFAM" id="SSF50249">
    <property type="entry name" value="Nucleic acid-binding proteins"/>
    <property type="match status" value="1"/>
</dbReference>
<keyword evidence="2 4" id="KW-0808">Transferase</keyword>
<evidence type="ECO:0000313" key="7">
    <source>
        <dbReference type="EMBL" id="MDR6238853.1"/>
    </source>
</evidence>
<dbReference type="InterPro" id="IPR029063">
    <property type="entry name" value="SAM-dependent_MTases_sf"/>
</dbReference>
<dbReference type="RefSeq" id="WP_309938358.1">
    <property type="nucleotide sequence ID" value="NZ_AP025305.1"/>
</dbReference>
<dbReference type="GO" id="GO:0070475">
    <property type="term" value="P:rRNA base methylation"/>
    <property type="evidence" value="ECO:0007669"/>
    <property type="project" value="TreeGrafter"/>
</dbReference>
<comment type="similarity">
    <text evidence="4">Belongs to the class I-like SAM-binding methyltransferase superfamily. RNA M5U methyltransferase family.</text>
</comment>
<dbReference type="InterPro" id="IPR030390">
    <property type="entry name" value="MeTrfase_TrmA_AS"/>
</dbReference>
<feature type="binding site" evidence="4">
    <location>
        <position position="299"/>
    </location>
    <ligand>
        <name>S-adenosyl-L-methionine</name>
        <dbReference type="ChEBI" id="CHEBI:59789"/>
    </ligand>
</feature>
<evidence type="ECO:0000256" key="5">
    <source>
        <dbReference type="PROSITE-ProRule" id="PRU10015"/>
    </source>
</evidence>
<dbReference type="AlphaFoldDB" id="A0AAE3XMT5"/>
<dbReference type="InterPro" id="IPR012340">
    <property type="entry name" value="NA-bd_OB-fold"/>
</dbReference>
<dbReference type="PROSITE" id="PS51687">
    <property type="entry name" value="SAM_MT_RNA_M5U"/>
    <property type="match status" value="1"/>
</dbReference>
<sequence length="470" mass="54314">MRKRKKNVVIENIAIEDFAAEGKCVAKHEGKVIFVDHAAPGDVVDLQLTKSRKSFSEARITNFHGYSDLRIEPFCSHYGVCGGCKWQHLDYKSQLYYKTKQVRDNFEHLGKFEYPEILEAIGSEKTRYYRNKLEFTFSAARWLTVEEIREGTEQDRRGLGFHIPKHYNKVINVDHCYLQSDPSNEIRLGLAQFARENDLPFFDYRVEDGLLRNLMIRTSTTSDVMVLVQFFRNDKKEVKMVMEYLENAFPQITSLNYVINGKGNDSFHDLEVKLYSGKPYIEEQMEGLTFRVGPKSFYQTNSDQAYVLYKKTREFAELQGDETVYDLYTGTGTIANFVAKQASKVVGIEYVEEAIEDAKLNSELNGVENTTFYAGDMKKMLTRELFEKHGKPDVIITDPPRAGMDKEVVEMLLRVEANRIVYVSCNPATQARDLTLLDEKYKVVKVQPVDMFPHTHHIENVVQLELRKDA</sequence>
<accession>A0AAE3XMT5</accession>
<dbReference type="Proteomes" id="UP001185092">
    <property type="component" value="Unassembled WGS sequence"/>
</dbReference>
<evidence type="ECO:0000256" key="4">
    <source>
        <dbReference type="PROSITE-ProRule" id="PRU01024"/>
    </source>
</evidence>
<dbReference type="EC" id="2.1.1.190" evidence="7"/>
<dbReference type="Gene3D" id="2.40.50.140">
    <property type="entry name" value="Nucleic acid-binding proteins"/>
    <property type="match status" value="1"/>
</dbReference>